<evidence type="ECO:0000256" key="4">
    <source>
        <dbReference type="PROSITE-ProRule" id="PRU00125"/>
    </source>
</evidence>
<dbReference type="EMBL" id="KI657493">
    <property type="protein sequence ID" value="ETN86769.1"/>
    <property type="molecule type" value="Genomic_DNA"/>
</dbReference>
<feature type="domain" description="LIM zinc-binding" evidence="7">
    <location>
        <begin position="672"/>
        <end position="733"/>
    </location>
</feature>
<reference evidence="9" key="1">
    <citation type="journal article" date="2014" name="Nat. Genet.">
        <title>Genome of the human hookworm Necator americanus.</title>
        <authorList>
            <person name="Tang Y.T."/>
            <person name="Gao X."/>
            <person name="Rosa B.A."/>
            <person name="Abubucker S."/>
            <person name="Hallsworth-Pepin K."/>
            <person name="Martin J."/>
            <person name="Tyagi R."/>
            <person name="Heizer E."/>
            <person name="Zhang X."/>
            <person name="Bhonagiri-Palsikar V."/>
            <person name="Minx P."/>
            <person name="Warren W.C."/>
            <person name="Wang Q."/>
            <person name="Zhan B."/>
            <person name="Hotez P.J."/>
            <person name="Sternberg P.W."/>
            <person name="Dougall A."/>
            <person name="Gaze S.T."/>
            <person name="Mulvenna J."/>
            <person name="Sotillo J."/>
            <person name="Ranganathan S."/>
            <person name="Rabelo E.M."/>
            <person name="Wilson R.K."/>
            <person name="Felgner P.L."/>
            <person name="Bethony J."/>
            <person name="Hawdon J.M."/>
            <person name="Gasser R.B."/>
            <person name="Loukas A."/>
            <person name="Mitreva M."/>
        </authorList>
    </citation>
    <scope>NUCLEOTIDE SEQUENCE [LARGE SCALE GENOMIC DNA]</scope>
</reference>
<evidence type="ECO:0000256" key="6">
    <source>
        <dbReference type="SAM" id="MobiDB-lite"/>
    </source>
</evidence>
<dbReference type="OMA" id="KGDWENS"/>
<keyword evidence="1 4" id="KW-0479">Metal-binding</keyword>
<evidence type="ECO:0000313" key="9">
    <source>
        <dbReference type="Proteomes" id="UP000053676"/>
    </source>
</evidence>
<name>W2TYQ3_NECAM</name>
<feature type="compositionally biased region" description="Acidic residues" evidence="6">
    <location>
        <begin position="1"/>
        <end position="17"/>
    </location>
</feature>
<evidence type="ECO:0000256" key="1">
    <source>
        <dbReference type="ARBA" id="ARBA00022723"/>
    </source>
</evidence>
<dbReference type="SMART" id="SM00132">
    <property type="entry name" value="LIM"/>
    <property type="match status" value="2"/>
</dbReference>
<sequence length="758" mass="86310">MADDEDPYAVSSDSDEEDSRKPPPKIQIEGRENTDINQLKSALAETKGPVKDDARAEELEQLKQATELKKMKQDFEEGKVASTADEELQQAKAAIAEERQKLTEIGKEKYSKFKNRFENLDSTLEENLEEKLKRMEREMIGVGKETLASAKERYVICFSSFTTRRWQTRDEFQDMTADEAPKECAVCGKTVYPVERIFANKQLYHNQCFKCSKCEKKLTPTNYNSHQGVLLCKVHMLEIFHPEIAKTMDPANTEGAMVAAGTSAVQDELAQITSLKSKKSDFESAAKEAANVEHLTKVRHFLFQSFFHSTKRVAEARKSFMQGSAYETAAVEKSAKDLEELQFKQLQGYKERFEKGEGDVDVQKTTVDLGDVHLEGIKAAFEQGEEEMSPEERAALKKKEIEAEFLRYKLARRAAAERAKQEAEQGEVSGVAPGEGVADVGSIKDRFDKGEAFKSQGADGKGVDVEIKMAGKAREKFMQIDASGATPVLPNQSKKHEPSKWDKKEDRPAAEIINRRVTEDYDEPEDEDAFDVKNLMNKFKHIGESSAATSAISAEQRAELEAIKTEAKNLKQRFEQGVEDDSDLAEEKRRQMQEEFERLRKEREEAQRRLEEERAMEQQKEIEKEDVNIKADHASKMAAKWEKIQAKEAKKAEKSRMPEKRTAGRFVMRPQPKCALCDSTVYRAEQFGCFGVLYHVNCFRCTVCRQALRVERAHRSKDGRLYCHVHFKLLDSEGRPQVEKSMEENNNMETSIIERSQA</sequence>
<feature type="coiled-coil region" evidence="5">
    <location>
        <begin position="553"/>
        <end position="623"/>
    </location>
</feature>
<feature type="region of interest" description="Disordered" evidence="6">
    <location>
        <begin position="736"/>
        <end position="758"/>
    </location>
</feature>
<evidence type="ECO:0000313" key="8">
    <source>
        <dbReference type="EMBL" id="ETN86769.1"/>
    </source>
</evidence>
<feature type="coiled-coil region" evidence="5">
    <location>
        <begin position="81"/>
        <end position="145"/>
    </location>
</feature>
<accession>W2TYQ3</accession>
<dbReference type="InterPro" id="IPR001781">
    <property type="entry name" value="Znf_LIM"/>
</dbReference>
<dbReference type="Gene3D" id="2.10.110.10">
    <property type="entry name" value="Cysteine Rich Protein"/>
    <property type="match status" value="2"/>
</dbReference>
<gene>
    <name evidence="8" type="ORF">NECAME_16141</name>
</gene>
<dbReference type="PROSITE" id="PS00478">
    <property type="entry name" value="LIM_DOMAIN_1"/>
    <property type="match status" value="2"/>
</dbReference>
<proteinExistence type="predicted"/>
<dbReference type="GO" id="GO:0046872">
    <property type="term" value="F:metal ion binding"/>
    <property type="evidence" value="ECO:0007669"/>
    <property type="project" value="UniProtKB-KW"/>
</dbReference>
<evidence type="ECO:0000256" key="3">
    <source>
        <dbReference type="ARBA" id="ARBA00023038"/>
    </source>
</evidence>
<evidence type="ECO:0000256" key="2">
    <source>
        <dbReference type="ARBA" id="ARBA00022833"/>
    </source>
</evidence>
<dbReference type="KEGG" id="nai:NECAME_16141"/>
<dbReference type="OrthoDB" id="1679758at2759"/>
<dbReference type="PANTHER" id="PTHR24206">
    <property type="entry name" value="OS06G0237300 PROTEIN"/>
    <property type="match status" value="1"/>
</dbReference>
<dbReference type="Pfam" id="PF00412">
    <property type="entry name" value="LIM"/>
    <property type="match status" value="2"/>
</dbReference>
<keyword evidence="2 4" id="KW-0862">Zinc</keyword>
<dbReference type="AlphaFoldDB" id="W2TYQ3"/>
<organism evidence="8 9">
    <name type="scientific">Necator americanus</name>
    <name type="common">Human hookworm</name>
    <dbReference type="NCBI Taxonomy" id="51031"/>
    <lineage>
        <taxon>Eukaryota</taxon>
        <taxon>Metazoa</taxon>
        <taxon>Ecdysozoa</taxon>
        <taxon>Nematoda</taxon>
        <taxon>Chromadorea</taxon>
        <taxon>Rhabditida</taxon>
        <taxon>Rhabditina</taxon>
        <taxon>Rhabditomorpha</taxon>
        <taxon>Strongyloidea</taxon>
        <taxon>Ancylostomatidae</taxon>
        <taxon>Bunostominae</taxon>
        <taxon>Necator</taxon>
    </lineage>
</organism>
<feature type="region of interest" description="Disordered" evidence="6">
    <location>
        <begin position="1"/>
        <end position="36"/>
    </location>
</feature>
<keyword evidence="9" id="KW-1185">Reference proteome</keyword>
<protein>
    <submittedName>
        <fullName evidence="8">LIM domain protein</fullName>
    </submittedName>
</protein>
<dbReference type="SUPFAM" id="SSF57716">
    <property type="entry name" value="Glucocorticoid receptor-like (DNA-binding domain)"/>
    <property type="match status" value="3"/>
</dbReference>
<feature type="region of interest" description="Disordered" evidence="6">
    <location>
        <begin position="485"/>
        <end position="506"/>
    </location>
</feature>
<feature type="compositionally biased region" description="Basic and acidic residues" evidence="6">
    <location>
        <begin position="494"/>
        <end position="506"/>
    </location>
</feature>
<keyword evidence="5" id="KW-0175">Coiled coil</keyword>
<dbReference type="PROSITE" id="PS50023">
    <property type="entry name" value="LIM_DOMAIN_2"/>
    <property type="match status" value="2"/>
</dbReference>
<dbReference type="Proteomes" id="UP000053676">
    <property type="component" value="Unassembled WGS sequence"/>
</dbReference>
<evidence type="ECO:0000256" key="5">
    <source>
        <dbReference type="SAM" id="Coils"/>
    </source>
</evidence>
<dbReference type="CDD" id="cd09358">
    <property type="entry name" value="LIM_Mical_like"/>
    <property type="match status" value="2"/>
</dbReference>
<feature type="domain" description="LIM zinc-binding" evidence="7">
    <location>
        <begin position="182"/>
        <end position="242"/>
    </location>
</feature>
<dbReference type="STRING" id="51031.W2TYQ3"/>
<feature type="compositionally biased region" description="Polar residues" evidence="6">
    <location>
        <begin position="744"/>
        <end position="758"/>
    </location>
</feature>
<keyword evidence="3 4" id="KW-0440">LIM domain</keyword>
<evidence type="ECO:0000259" key="7">
    <source>
        <dbReference type="PROSITE" id="PS50023"/>
    </source>
</evidence>